<proteinExistence type="predicted"/>
<evidence type="ECO:0000259" key="1">
    <source>
        <dbReference type="Pfam" id="PF03724"/>
    </source>
</evidence>
<sequence length="143" mass="15940">MRTLYPLLFALAVLTGCSSGHKPPTTERDLMHHRFVLTHADGVAMKDTSRQQRPLDIEFGENMHISGAMCNSFMGKGELKNGVLTAPQLASTRMACLDEHLNQLDQTVSSMLNEGAMVRFENGTLTLSTSTHSLTYRLMDWVR</sequence>
<dbReference type="Proteomes" id="UP001058124">
    <property type="component" value="Unassembled WGS sequence"/>
</dbReference>
<dbReference type="Pfam" id="PF03724">
    <property type="entry name" value="META"/>
    <property type="match status" value="1"/>
</dbReference>
<accession>A0AAV5N0V9</accession>
<dbReference type="EMBL" id="BRLH01000001">
    <property type="protein sequence ID" value="GKX54563.1"/>
    <property type="molecule type" value="Genomic_DNA"/>
</dbReference>
<dbReference type="Gene3D" id="2.40.128.270">
    <property type="match status" value="1"/>
</dbReference>
<comment type="caution">
    <text evidence="2">The sequence shown here is derived from an EMBL/GenBank/DDBJ whole genome shotgun (WGS) entry which is preliminary data.</text>
</comment>
<dbReference type="PROSITE" id="PS51257">
    <property type="entry name" value="PROKAR_LIPOPROTEIN"/>
    <property type="match status" value="1"/>
</dbReference>
<dbReference type="AlphaFoldDB" id="A0AAV5N0V9"/>
<reference evidence="2" key="1">
    <citation type="submission" date="2022-06" db="EMBL/GenBank/DDBJ databases">
        <title>Draft genome sequences of Leminorella grimontii str. JCM5902.</title>
        <authorList>
            <person name="Wakabayashi Y."/>
            <person name="Kojima K."/>
        </authorList>
    </citation>
    <scope>NUCLEOTIDE SEQUENCE</scope>
    <source>
        <strain evidence="2">JCM 5902</strain>
    </source>
</reference>
<gene>
    <name evidence="2" type="primary">hslJ</name>
    <name evidence="2" type="ORF">SOASR030_06750</name>
</gene>
<feature type="domain" description="DUF306" evidence="1">
    <location>
        <begin position="28"/>
        <end position="134"/>
    </location>
</feature>
<organism evidence="2 3">
    <name type="scientific">Leminorella grimontii</name>
    <dbReference type="NCBI Taxonomy" id="82981"/>
    <lineage>
        <taxon>Bacteria</taxon>
        <taxon>Pseudomonadati</taxon>
        <taxon>Pseudomonadota</taxon>
        <taxon>Gammaproteobacteria</taxon>
        <taxon>Enterobacterales</taxon>
        <taxon>Budviciaceae</taxon>
        <taxon>Leminorella</taxon>
    </lineage>
</organism>
<keyword evidence="3" id="KW-1185">Reference proteome</keyword>
<dbReference type="RefSeq" id="WP_027273114.1">
    <property type="nucleotide sequence ID" value="NZ_BRLH01000001.1"/>
</dbReference>
<dbReference type="InterPro" id="IPR038670">
    <property type="entry name" value="HslJ-like_sf"/>
</dbReference>
<dbReference type="PANTHER" id="PTHR35535:SF1">
    <property type="entry name" value="HEAT SHOCK PROTEIN HSLJ"/>
    <property type="match status" value="1"/>
</dbReference>
<dbReference type="PANTHER" id="PTHR35535">
    <property type="entry name" value="HEAT SHOCK PROTEIN HSLJ"/>
    <property type="match status" value="1"/>
</dbReference>
<name>A0AAV5N0V9_9GAMM</name>
<dbReference type="InterPro" id="IPR053147">
    <property type="entry name" value="Hsp_HslJ-like"/>
</dbReference>
<dbReference type="InterPro" id="IPR005184">
    <property type="entry name" value="DUF306_Meta_HslJ"/>
</dbReference>
<evidence type="ECO:0000313" key="3">
    <source>
        <dbReference type="Proteomes" id="UP001058124"/>
    </source>
</evidence>
<evidence type="ECO:0000313" key="2">
    <source>
        <dbReference type="EMBL" id="GKX54563.1"/>
    </source>
</evidence>
<protein>
    <submittedName>
        <fullName evidence="2">Heat-inducible protein</fullName>
    </submittedName>
</protein>